<dbReference type="Proteomes" id="UP000612893">
    <property type="component" value="Unassembled WGS sequence"/>
</dbReference>
<evidence type="ECO:0000313" key="2">
    <source>
        <dbReference type="EMBL" id="MBJ7597301.1"/>
    </source>
</evidence>
<dbReference type="GO" id="GO:0016787">
    <property type="term" value="F:hydrolase activity"/>
    <property type="evidence" value="ECO:0007669"/>
    <property type="project" value="UniProtKB-KW"/>
</dbReference>
<dbReference type="AlphaFoldDB" id="A0A934K6H5"/>
<organism evidence="2 3">
    <name type="scientific">Candidatus Nephthysia bennettiae</name>
    <dbReference type="NCBI Taxonomy" id="3127016"/>
    <lineage>
        <taxon>Bacteria</taxon>
        <taxon>Bacillati</taxon>
        <taxon>Candidatus Dormiibacterota</taxon>
        <taxon>Candidatus Dormibacteria</taxon>
        <taxon>Candidatus Dormibacterales</taxon>
        <taxon>Candidatus Dormibacteraceae</taxon>
        <taxon>Candidatus Nephthysia</taxon>
    </lineage>
</organism>
<gene>
    <name evidence="2" type="ORF">JF922_04340</name>
</gene>
<dbReference type="RefSeq" id="WP_338199421.1">
    <property type="nucleotide sequence ID" value="NZ_JAEKNR010000051.1"/>
</dbReference>
<comment type="caution">
    <text evidence="2">The sequence shown here is derived from an EMBL/GenBank/DDBJ whole genome shotgun (WGS) entry which is preliminary data.</text>
</comment>
<evidence type="ECO:0000313" key="3">
    <source>
        <dbReference type="Proteomes" id="UP000612893"/>
    </source>
</evidence>
<dbReference type="InterPro" id="IPR023365">
    <property type="entry name" value="Sortase_dom-sf"/>
</dbReference>
<evidence type="ECO:0000256" key="1">
    <source>
        <dbReference type="ARBA" id="ARBA00022801"/>
    </source>
</evidence>
<proteinExistence type="predicted"/>
<keyword evidence="1" id="KW-0378">Hydrolase</keyword>
<dbReference type="InterPro" id="IPR042001">
    <property type="entry name" value="Sortase_F"/>
</dbReference>
<sequence>MAVLLLGSVAVGSGWLVVRALPAATLPHRTVHAEINDKVLFGKSVSAERPPLPPSTAARPARGPIEPARIEIPALHIDARVENVGLTRDWAMDVPSSIWDTAWLGTGPKPGAIGNAVIDGHKDSVKGPAVFMWLGKLRPSDRVLVTDASGAQLTFKVTEVASYDLASPPLERIFGPATVRQLNLITCDGPYDNRAHTYERRLVVFTKLE</sequence>
<dbReference type="InterPro" id="IPR005754">
    <property type="entry name" value="Sortase"/>
</dbReference>
<dbReference type="SUPFAM" id="SSF63817">
    <property type="entry name" value="Sortase"/>
    <property type="match status" value="1"/>
</dbReference>
<dbReference type="Gene3D" id="2.40.260.10">
    <property type="entry name" value="Sortase"/>
    <property type="match status" value="1"/>
</dbReference>
<dbReference type="EMBL" id="JAEKNR010000051">
    <property type="protein sequence ID" value="MBJ7597301.1"/>
    <property type="molecule type" value="Genomic_DNA"/>
</dbReference>
<keyword evidence="3" id="KW-1185">Reference proteome</keyword>
<name>A0A934K6H5_9BACT</name>
<reference evidence="2" key="1">
    <citation type="submission" date="2020-10" db="EMBL/GenBank/DDBJ databases">
        <title>Ca. Dormibacterota MAGs.</title>
        <authorList>
            <person name="Montgomery K."/>
        </authorList>
    </citation>
    <scope>NUCLEOTIDE SEQUENCE [LARGE SCALE GENOMIC DNA]</scope>
    <source>
        <strain evidence="2">SC8812_S17_10</strain>
    </source>
</reference>
<dbReference type="CDD" id="cd05829">
    <property type="entry name" value="Sortase_F"/>
    <property type="match status" value="1"/>
</dbReference>
<dbReference type="Pfam" id="PF04203">
    <property type="entry name" value="Sortase"/>
    <property type="match status" value="1"/>
</dbReference>
<accession>A0A934K6H5</accession>
<protein>
    <submittedName>
        <fullName evidence="2">Class F sortase</fullName>
    </submittedName>
</protein>